<evidence type="ECO:0000313" key="1">
    <source>
        <dbReference type="EMBL" id="PIP31322.1"/>
    </source>
</evidence>
<reference evidence="1 2" key="1">
    <citation type="submission" date="2017-09" db="EMBL/GenBank/DDBJ databases">
        <title>Depth-based differentiation of microbial function through sediment-hosted aquifers and enrichment of novel symbionts in the deep terrestrial subsurface.</title>
        <authorList>
            <person name="Probst A.J."/>
            <person name="Ladd B."/>
            <person name="Jarett J.K."/>
            <person name="Geller-Mcgrath D.E."/>
            <person name="Sieber C.M."/>
            <person name="Emerson J.B."/>
            <person name="Anantharaman K."/>
            <person name="Thomas B.C."/>
            <person name="Malmstrom R."/>
            <person name="Stieglmeier M."/>
            <person name="Klingl A."/>
            <person name="Woyke T."/>
            <person name="Ryan C.M."/>
            <person name="Banfield J.F."/>
        </authorList>
    </citation>
    <scope>NUCLEOTIDE SEQUENCE [LARGE SCALE GENOMIC DNA]</scope>
    <source>
        <strain evidence="1">CG23_combo_of_CG06-09_8_20_14_all_37_87_8</strain>
    </source>
</reference>
<dbReference type="Proteomes" id="UP000230447">
    <property type="component" value="Unassembled WGS sequence"/>
</dbReference>
<sequence length="383" mass="42570">MNVVRHDDRFSVVGLFAPGLPVFGENRQLASNVGMSLADIEWLSTQAAKWQVILRALQNARKGSAAEVAANPQLRDIAEKNLGLEYDSDQEVFFRLVEPERDHWSNGHRMGDEEEPERERVDVPEPLVEVESQLDLGQVYFRGYRLSVPRGSVSFIGGEMYFAPDFYEWLCKLVAPWREVAEALEQANDLLTQARAEENVKAQTDKALEDALTNGVFEIAGFEEMSDGTLKAEVWAGRNNFAKKVIGRVGSGSYLLSRKPSGHPKGDEVWLMETLEGEAPTHRLVAFLHGVKSRMGSLSAEGVQILNGGMLVFKASAATTLYSGVLVIGVWPVEQVPCIRVPSFHGYNSIYDRGAEETTYNSQTKRFERRFISEAAEVAEIAG</sequence>
<dbReference type="EMBL" id="PCSB01000089">
    <property type="protein sequence ID" value="PIP31322.1"/>
    <property type="molecule type" value="Genomic_DNA"/>
</dbReference>
<gene>
    <name evidence="1" type="ORF">COX24_04235</name>
</gene>
<name>A0A2G9ZDQ6_9BACT</name>
<proteinExistence type="predicted"/>
<evidence type="ECO:0000313" key="2">
    <source>
        <dbReference type="Proteomes" id="UP000230447"/>
    </source>
</evidence>
<dbReference type="AlphaFoldDB" id="A0A2G9ZDQ6"/>
<organism evidence="1 2">
    <name type="scientific">bacterium (Candidatus Gribaldobacteria) CG23_combo_of_CG06-09_8_20_14_all_37_87_8</name>
    <dbReference type="NCBI Taxonomy" id="2014278"/>
    <lineage>
        <taxon>Bacteria</taxon>
        <taxon>Candidatus Gribaldobacteria</taxon>
    </lineage>
</organism>
<accession>A0A2G9ZDQ6</accession>
<comment type="caution">
    <text evidence="1">The sequence shown here is derived from an EMBL/GenBank/DDBJ whole genome shotgun (WGS) entry which is preliminary data.</text>
</comment>
<protein>
    <submittedName>
        <fullName evidence="1">Uncharacterized protein</fullName>
    </submittedName>
</protein>